<protein>
    <recommendedName>
        <fullName evidence="3">Transcription factor domain-containing protein</fullName>
    </recommendedName>
</protein>
<proteinExistence type="predicted"/>
<accession>A0ABR4J334</accession>
<evidence type="ECO:0008006" key="3">
    <source>
        <dbReference type="Google" id="ProtNLM"/>
    </source>
</evidence>
<keyword evidence="2" id="KW-1185">Reference proteome</keyword>
<evidence type="ECO:0000313" key="1">
    <source>
        <dbReference type="EMBL" id="KAL2834227.1"/>
    </source>
</evidence>
<dbReference type="InterPro" id="IPR021858">
    <property type="entry name" value="Fun_TF"/>
</dbReference>
<dbReference type="EMBL" id="JBFXLS010000002">
    <property type="protein sequence ID" value="KAL2834227.1"/>
    <property type="molecule type" value="Genomic_DNA"/>
</dbReference>
<gene>
    <name evidence="1" type="ORF">BDW59DRAFT_137547</name>
</gene>
<comment type="caution">
    <text evidence="1">The sequence shown here is derived from an EMBL/GenBank/DDBJ whole genome shotgun (WGS) entry which is preliminary data.</text>
</comment>
<dbReference type="Proteomes" id="UP001610335">
    <property type="component" value="Unassembled WGS sequence"/>
</dbReference>
<sequence length="350" mass="39022">MVQETQKDFLYGDQDRNIHLAIENIDSLGEELSYSSRPGEEIGPFGVFLMQTPVPAALSHTEFLDAFDSTMSSTHAQTDPTPEALSDSLDLDQDDSLAAGETVMPWLESVGEITLPWLEATNNEDPWQTLTSPLLPGIFSTPDQIECYADSNRALGAPDFEPNEATTHLFAPSYPSRTDLALTPGQPHWSGQRNLDRIPRSLSNMENMSKIPSESRFLLEHYFTEVVDYMCHLPNPQSPWRTIHFPCAMSTMADLLVFGNTNHARMALFYALLSVSANHLNSKIPWSAHLERLSESVTGSASTGNYWLAKGSSFQNMAAAQIQACLQVQQRDYTDPEVYKELLMSNKRNA</sequence>
<dbReference type="Pfam" id="PF11951">
    <property type="entry name" value="Fungal_trans_2"/>
    <property type="match status" value="1"/>
</dbReference>
<evidence type="ECO:0000313" key="2">
    <source>
        <dbReference type="Proteomes" id="UP001610335"/>
    </source>
</evidence>
<reference evidence="1 2" key="1">
    <citation type="submission" date="2024-07" db="EMBL/GenBank/DDBJ databases">
        <title>Section-level genome sequencing and comparative genomics of Aspergillus sections Usti and Cavernicolus.</title>
        <authorList>
            <consortium name="Lawrence Berkeley National Laboratory"/>
            <person name="Nybo J.L."/>
            <person name="Vesth T.C."/>
            <person name="Theobald S."/>
            <person name="Frisvad J.C."/>
            <person name="Larsen T.O."/>
            <person name="Kjaerboelling I."/>
            <person name="Rothschild-Mancinelli K."/>
            <person name="Lyhne E.K."/>
            <person name="Kogle M.E."/>
            <person name="Barry K."/>
            <person name="Clum A."/>
            <person name="Na H."/>
            <person name="Ledsgaard L."/>
            <person name="Lin J."/>
            <person name="Lipzen A."/>
            <person name="Kuo A."/>
            <person name="Riley R."/>
            <person name="Mondo S."/>
            <person name="LaButti K."/>
            <person name="Haridas S."/>
            <person name="Pangalinan J."/>
            <person name="Salamov A.A."/>
            <person name="Simmons B.A."/>
            <person name="Magnuson J.K."/>
            <person name="Chen J."/>
            <person name="Drula E."/>
            <person name="Henrissat B."/>
            <person name="Wiebenga A."/>
            <person name="Lubbers R.J."/>
            <person name="Gomes A.C."/>
            <person name="Makela M.R."/>
            <person name="Stajich J."/>
            <person name="Grigoriev I.V."/>
            <person name="Mortensen U.H."/>
            <person name="De vries R.P."/>
            <person name="Baker S.E."/>
            <person name="Andersen M.R."/>
        </authorList>
    </citation>
    <scope>NUCLEOTIDE SEQUENCE [LARGE SCALE GENOMIC DNA]</scope>
    <source>
        <strain evidence="1 2">CBS 600.67</strain>
    </source>
</reference>
<name>A0ABR4J334_9EURO</name>
<organism evidence="1 2">
    <name type="scientific">Aspergillus cavernicola</name>
    <dbReference type="NCBI Taxonomy" id="176166"/>
    <lineage>
        <taxon>Eukaryota</taxon>
        <taxon>Fungi</taxon>
        <taxon>Dikarya</taxon>
        <taxon>Ascomycota</taxon>
        <taxon>Pezizomycotina</taxon>
        <taxon>Eurotiomycetes</taxon>
        <taxon>Eurotiomycetidae</taxon>
        <taxon>Eurotiales</taxon>
        <taxon>Aspergillaceae</taxon>
        <taxon>Aspergillus</taxon>
        <taxon>Aspergillus subgen. Nidulantes</taxon>
    </lineage>
</organism>